<evidence type="ECO:0000256" key="9">
    <source>
        <dbReference type="ARBA" id="ARBA00022741"/>
    </source>
</evidence>
<evidence type="ECO:0000256" key="16">
    <source>
        <dbReference type="PIRSR" id="PIRSR001558-1"/>
    </source>
</evidence>
<feature type="binding site" evidence="16">
    <location>
        <position position="192"/>
    </location>
    <ligand>
        <name>ATP</name>
        <dbReference type="ChEBI" id="CHEBI:30616"/>
    </ligand>
</feature>
<keyword evidence="10 15" id="KW-0067">ATP-binding</keyword>
<keyword evidence="7 15" id="KW-0317">Glutathione biosynthesis</keyword>
<dbReference type="OrthoDB" id="2020073at2759"/>
<comment type="similarity">
    <text evidence="2 15">Belongs to the eukaryotic GSH synthase family.</text>
</comment>
<reference evidence="19" key="1">
    <citation type="submission" date="2022-01" db="EMBL/GenBank/DDBJ databases">
        <authorList>
            <person name="King R."/>
        </authorList>
    </citation>
    <scope>NUCLEOTIDE SEQUENCE</scope>
</reference>
<organism evidence="19 20">
    <name type="scientific">Phaedon cochleariae</name>
    <name type="common">Mustard beetle</name>
    <dbReference type="NCBI Taxonomy" id="80249"/>
    <lineage>
        <taxon>Eukaryota</taxon>
        <taxon>Metazoa</taxon>
        <taxon>Ecdysozoa</taxon>
        <taxon>Arthropoda</taxon>
        <taxon>Hexapoda</taxon>
        <taxon>Insecta</taxon>
        <taxon>Pterygota</taxon>
        <taxon>Neoptera</taxon>
        <taxon>Endopterygota</taxon>
        <taxon>Coleoptera</taxon>
        <taxon>Polyphaga</taxon>
        <taxon>Cucujiformia</taxon>
        <taxon>Chrysomeloidea</taxon>
        <taxon>Chrysomelidae</taxon>
        <taxon>Chrysomelinae</taxon>
        <taxon>Chrysomelini</taxon>
        <taxon>Phaedon</taxon>
    </lineage>
</organism>
<feature type="binding site" evidence="16">
    <location>
        <position position="260"/>
    </location>
    <ligand>
        <name>ATP</name>
        <dbReference type="ChEBI" id="CHEBI:30616"/>
    </ligand>
</feature>
<dbReference type="AlphaFoldDB" id="A0A9N9X0R7"/>
<dbReference type="Gene3D" id="3.30.470.20">
    <property type="entry name" value="ATP-grasp fold, B domain"/>
    <property type="match status" value="2"/>
</dbReference>
<dbReference type="Gene3D" id="3.40.50.1760">
    <property type="entry name" value="Glutathione synthase, substrate-binding domain superfamily, eukaryotic"/>
    <property type="match status" value="1"/>
</dbReference>
<proteinExistence type="inferred from homology"/>
<feature type="binding site" evidence="16">
    <location>
        <position position="312"/>
    </location>
    <ligand>
        <name>ATP</name>
        <dbReference type="ChEBI" id="CHEBI:30616"/>
    </ligand>
</feature>
<feature type="binding site" evidence="16">
    <location>
        <position position="345"/>
    </location>
    <ligand>
        <name>ATP</name>
        <dbReference type="ChEBI" id="CHEBI:30616"/>
    </ligand>
</feature>
<dbReference type="InterPro" id="IPR016185">
    <property type="entry name" value="PreATP-grasp_dom_sf"/>
</dbReference>
<dbReference type="Gene3D" id="3.30.1490.50">
    <property type="match status" value="1"/>
</dbReference>
<evidence type="ECO:0000256" key="17">
    <source>
        <dbReference type="PIRSR" id="PIRSR001558-2"/>
    </source>
</evidence>
<dbReference type="NCBIfam" id="TIGR01986">
    <property type="entry name" value="glut_syn_euk"/>
    <property type="match status" value="1"/>
</dbReference>
<evidence type="ECO:0000256" key="13">
    <source>
        <dbReference type="ARBA" id="ARBA00052123"/>
    </source>
</evidence>
<dbReference type="SUPFAM" id="SSF52440">
    <property type="entry name" value="PreATP-grasp domain"/>
    <property type="match status" value="1"/>
</dbReference>
<evidence type="ECO:0000256" key="3">
    <source>
        <dbReference type="ARBA" id="ARBA00011738"/>
    </source>
</evidence>
<keyword evidence="6 15" id="KW-0436">Ligase</keyword>
<comment type="function">
    <text evidence="14">Catalyzes the production of glutathione from gamma-glutamylcysteine and glycine in an ATP-dependent manner. Glutathione (gamma-glutamylcysteinylglycine, GSH) is the most abundant intracellular thiol in living aerobic cells and is required for numerous processes including the protection of cells against oxidative damage, amino acid transport, the detoxification of foreign compounds, the maintenance of protein sulfhydryl groups in a reduced state and acts as a cofactor for a number of enzymes. Participates in ophthalmate biosynthesis in hepatocytes.</text>
</comment>
<feature type="binding site" evidence="16">
    <location>
        <begin position="283"/>
        <end position="286"/>
    </location>
    <ligand>
        <name>ATP</name>
        <dbReference type="ChEBI" id="CHEBI:30616"/>
    </ligand>
</feature>
<comment type="catalytic activity">
    <reaction evidence="12">
        <text>gamma-L-glutamyl-L-cysteine + glycine + ATP = glutathione + ADP + phosphate + H(+)</text>
        <dbReference type="Rhea" id="RHEA:13557"/>
        <dbReference type="ChEBI" id="CHEBI:15378"/>
        <dbReference type="ChEBI" id="CHEBI:30616"/>
        <dbReference type="ChEBI" id="CHEBI:43474"/>
        <dbReference type="ChEBI" id="CHEBI:57305"/>
        <dbReference type="ChEBI" id="CHEBI:57925"/>
        <dbReference type="ChEBI" id="CHEBI:58173"/>
        <dbReference type="ChEBI" id="CHEBI:456216"/>
        <dbReference type="EC" id="6.3.2.3"/>
    </reaction>
    <physiologicalReaction direction="left-to-right" evidence="12">
        <dbReference type="Rhea" id="RHEA:13558"/>
    </physiologicalReaction>
</comment>
<dbReference type="FunFam" id="3.30.1490.50:FF:000001">
    <property type="entry name" value="Glutathione synthetase"/>
    <property type="match status" value="1"/>
</dbReference>
<dbReference type="GO" id="GO:0000287">
    <property type="term" value="F:magnesium ion binding"/>
    <property type="evidence" value="ECO:0007669"/>
    <property type="project" value="UniProtKB-UniRule"/>
</dbReference>
<feature type="domain" description="Glutathione synthase substrate-binding" evidence="18">
    <location>
        <begin position="89"/>
        <end position="189"/>
    </location>
</feature>
<evidence type="ECO:0000313" key="20">
    <source>
        <dbReference type="Proteomes" id="UP001153737"/>
    </source>
</evidence>
<dbReference type="Pfam" id="PF03917">
    <property type="entry name" value="GSH_synth_ATP"/>
    <property type="match status" value="1"/>
</dbReference>
<gene>
    <name evidence="19" type="ORF">PHAECO_LOCUS7328</name>
</gene>
<sequence>MRSDYMLDSTCDRKYHSDYPPCDWKQVEYNTIAAGFYWLGPVSGDIHRYVFQELGYDEQLKNLPENNALAGLSESLIETWRLYGNPEGAILFVVEKVSYNICDQRFPEFKIRELNPQVKVIRRTIDELGERSRLNQNGELVIDNLLINVIYYRIGYEPASYPTQKQWDTRLLLERSKAIKCPTIHYHLAGAKKVQQELSRPGALERFLDEKQVAMVRDIFVGLYALDINEEGEKTIEMALKNPERFVLKPQREGGGNNIYGSEIREELLRMRNSKERTAWILMDRICPPITKGYMIRPGATTLPPILEMVSELGIFGVLIGNSEEILSKKQLGHMLRTKIATANEGGVAAGDGSLDSPYLLD</sequence>
<evidence type="ECO:0000256" key="6">
    <source>
        <dbReference type="ARBA" id="ARBA00022598"/>
    </source>
</evidence>
<keyword evidence="9 15" id="KW-0547">Nucleotide-binding</keyword>
<feature type="binding site" evidence="17">
    <location>
        <position position="253"/>
    </location>
    <ligand>
        <name>Mg(2+)</name>
        <dbReference type="ChEBI" id="CHEBI:18420"/>
    </ligand>
</feature>
<reference evidence="19" key="2">
    <citation type="submission" date="2022-10" db="EMBL/GenBank/DDBJ databases">
        <authorList>
            <consortium name="ENA_rothamsted_submissions"/>
            <consortium name="culmorum"/>
            <person name="King R."/>
        </authorList>
    </citation>
    <scope>NUCLEOTIDE SEQUENCE</scope>
</reference>
<evidence type="ECO:0000256" key="12">
    <source>
        <dbReference type="ARBA" id="ARBA00048871"/>
    </source>
</evidence>
<evidence type="ECO:0000259" key="18">
    <source>
        <dbReference type="Pfam" id="PF03199"/>
    </source>
</evidence>
<dbReference type="InterPro" id="IPR037013">
    <property type="entry name" value="GSH-S_sub-bd_sf"/>
</dbReference>
<dbReference type="InterPro" id="IPR004887">
    <property type="entry name" value="GSH_synth_subst-bd"/>
</dbReference>
<evidence type="ECO:0000256" key="14">
    <source>
        <dbReference type="ARBA" id="ARBA00059746"/>
    </source>
</evidence>
<dbReference type="PANTHER" id="PTHR11130">
    <property type="entry name" value="GLUTATHIONE SYNTHETASE"/>
    <property type="match status" value="1"/>
</dbReference>
<evidence type="ECO:0000256" key="7">
    <source>
        <dbReference type="ARBA" id="ARBA00022684"/>
    </source>
</evidence>
<feature type="binding site" evidence="16">
    <location>
        <begin position="249"/>
        <end position="258"/>
    </location>
    <ligand>
        <name>ATP</name>
        <dbReference type="ChEBI" id="CHEBI:30616"/>
    </ligand>
</feature>
<keyword evidence="11 15" id="KW-0460">Magnesium</keyword>
<feature type="binding site" evidence="16">
    <location>
        <position position="339"/>
    </location>
    <ligand>
        <name>ATP</name>
        <dbReference type="ChEBI" id="CHEBI:30616"/>
    </ligand>
</feature>
<dbReference type="Pfam" id="PF03199">
    <property type="entry name" value="GSH_synthase"/>
    <property type="match status" value="1"/>
</dbReference>
<dbReference type="GO" id="GO:0004363">
    <property type="term" value="F:glutathione synthase activity"/>
    <property type="evidence" value="ECO:0007669"/>
    <property type="project" value="UniProtKB-UniRule"/>
</dbReference>
<dbReference type="PIRSF" id="PIRSF001558">
    <property type="entry name" value="GSHase"/>
    <property type="match status" value="1"/>
</dbReference>
<dbReference type="InterPro" id="IPR014709">
    <property type="entry name" value="Glutathione_synthase_C_euk"/>
</dbReference>
<dbReference type="EMBL" id="OU896709">
    <property type="protein sequence ID" value="CAG9820090.1"/>
    <property type="molecule type" value="Genomic_DNA"/>
</dbReference>
<accession>A0A9N9X0R7</accession>
<dbReference type="FunFam" id="3.40.50.1760:FF:000001">
    <property type="entry name" value="Glutathione synthetase"/>
    <property type="match status" value="1"/>
</dbReference>
<evidence type="ECO:0000256" key="1">
    <source>
        <dbReference type="ARBA" id="ARBA00004965"/>
    </source>
</evidence>
<comment type="subunit">
    <text evidence="3">Homodimer.</text>
</comment>
<dbReference type="GO" id="GO:0043295">
    <property type="term" value="F:glutathione binding"/>
    <property type="evidence" value="ECO:0007669"/>
    <property type="project" value="UniProtKB-UniRule"/>
</dbReference>
<keyword evidence="20" id="KW-1185">Reference proteome</keyword>
<feature type="binding site" evidence="16">
    <location>
        <position position="104"/>
    </location>
    <ligand>
        <name>substrate</name>
    </ligand>
</feature>
<evidence type="ECO:0000256" key="5">
    <source>
        <dbReference type="ARBA" id="ARBA00020821"/>
    </source>
</evidence>
<name>A0A9N9X0R7_PHACE</name>
<evidence type="ECO:0000256" key="2">
    <source>
        <dbReference type="ARBA" id="ARBA00010385"/>
    </source>
</evidence>
<protein>
    <recommendedName>
        <fullName evidence="5 15">Glutathione synthetase</fullName>
        <shortName evidence="15">GSH-S</shortName>
        <ecNumber evidence="4 15">6.3.2.3</ecNumber>
    </recommendedName>
</protein>
<evidence type="ECO:0000256" key="10">
    <source>
        <dbReference type="ARBA" id="ARBA00022840"/>
    </source>
</evidence>
<evidence type="ECO:0000256" key="11">
    <source>
        <dbReference type="ARBA" id="ARBA00022842"/>
    </source>
</evidence>
<dbReference type="InterPro" id="IPR005615">
    <property type="entry name" value="Glutathione_synthase"/>
</dbReference>
<evidence type="ECO:0000256" key="4">
    <source>
        <dbReference type="ARBA" id="ARBA00012214"/>
    </source>
</evidence>
<evidence type="ECO:0000256" key="8">
    <source>
        <dbReference type="ARBA" id="ARBA00022723"/>
    </source>
</evidence>
<feature type="binding site" evidence="16">
    <location>
        <position position="337"/>
    </location>
    <ligand>
        <name>substrate</name>
    </ligand>
</feature>
<evidence type="ECO:0000256" key="15">
    <source>
        <dbReference type="PIRNR" id="PIRNR001558"/>
    </source>
</evidence>
<comment type="pathway">
    <text evidence="1 15">Sulfur metabolism; glutathione biosynthesis; glutathione from L-cysteine and L-glutamate: step 2/2.</text>
</comment>
<dbReference type="SUPFAM" id="SSF56059">
    <property type="entry name" value="Glutathione synthetase ATP-binding domain-like"/>
    <property type="match status" value="1"/>
</dbReference>
<comment type="catalytic activity">
    <reaction evidence="13">
        <text>gamma-L-glutamyl-(2S)-2-aminobutanoate + glycine + ATP = ophthalmate + ADP + phosphate + H(+)</text>
        <dbReference type="Rhea" id="RHEA:72075"/>
        <dbReference type="ChEBI" id="CHEBI:15378"/>
        <dbReference type="ChEBI" id="CHEBI:30616"/>
        <dbReference type="ChEBI" id="CHEBI:43474"/>
        <dbReference type="ChEBI" id="CHEBI:57305"/>
        <dbReference type="ChEBI" id="CHEBI:189406"/>
        <dbReference type="ChEBI" id="CHEBI:189750"/>
        <dbReference type="ChEBI" id="CHEBI:456216"/>
    </reaction>
    <physiologicalReaction direction="left-to-right" evidence="13">
        <dbReference type="Rhea" id="RHEA:72076"/>
    </physiologicalReaction>
</comment>
<dbReference type="GO" id="GO:0005829">
    <property type="term" value="C:cytosol"/>
    <property type="evidence" value="ECO:0007669"/>
    <property type="project" value="TreeGrafter"/>
</dbReference>
<comment type="cofactor">
    <cofactor evidence="15 17">
        <name>Mg(2+)</name>
        <dbReference type="ChEBI" id="CHEBI:18420"/>
    </cofactor>
    <text evidence="15 17">Binds 1 Mg(2+) ion per subunit.</text>
</comment>
<dbReference type="PANTHER" id="PTHR11130:SF0">
    <property type="entry name" value="GLUTATHIONE SYNTHETASE"/>
    <property type="match status" value="1"/>
</dbReference>
<dbReference type="Proteomes" id="UP001153737">
    <property type="component" value="Chromosome 3"/>
</dbReference>
<dbReference type="GO" id="GO:0005524">
    <property type="term" value="F:ATP binding"/>
    <property type="evidence" value="ECO:0007669"/>
    <property type="project" value="UniProtKB-UniRule"/>
</dbReference>
<evidence type="ECO:0000313" key="19">
    <source>
        <dbReference type="EMBL" id="CAG9820090.1"/>
    </source>
</evidence>
<dbReference type="EC" id="6.3.2.3" evidence="4 15"/>
<keyword evidence="8 15" id="KW-0479">Metal-binding</keyword>